<accession>A0ABV3NNU5</accession>
<keyword evidence="1" id="KW-0732">Signal</keyword>
<evidence type="ECO:0000313" key="3">
    <source>
        <dbReference type="EMBL" id="MEW7311204.1"/>
    </source>
</evidence>
<evidence type="ECO:0000259" key="2">
    <source>
        <dbReference type="PROSITE" id="PS51352"/>
    </source>
</evidence>
<dbReference type="Pfam" id="PF18312">
    <property type="entry name" value="ScsC_N"/>
    <property type="match status" value="1"/>
</dbReference>
<proteinExistence type="predicted"/>
<reference evidence="3 4" key="1">
    <citation type="submission" date="2024-07" db="EMBL/GenBank/DDBJ databases">
        <authorList>
            <person name="Wang L."/>
        </authorList>
    </citation>
    <scope>NUCLEOTIDE SEQUENCE [LARGE SCALE GENOMIC DNA]</scope>
    <source>
        <strain evidence="3 4">WL359</strain>
    </source>
</reference>
<dbReference type="RefSeq" id="WP_367593573.1">
    <property type="nucleotide sequence ID" value="NZ_JBFMVT010000001.1"/>
</dbReference>
<name>A0ABV3NNU5_9ENTR</name>
<dbReference type="SUPFAM" id="SSF52833">
    <property type="entry name" value="Thioredoxin-like"/>
    <property type="match status" value="1"/>
</dbReference>
<dbReference type="InterPro" id="IPR036249">
    <property type="entry name" value="Thioredoxin-like_sf"/>
</dbReference>
<dbReference type="InterPro" id="IPR013766">
    <property type="entry name" value="Thioredoxin_domain"/>
</dbReference>
<evidence type="ECO:0000313" key="4">
    <source>
        <dbReference type="Proteomes" id="UP001555342"/>
    </source>
</evidence>
<protein>
    <submittedName>
        <fullName evidence="3">Thioredoxin domain-containing protein</fullName>
    </submittedName>
</protein>
<feature type="signal peptide" evidence="1">
    <location>
        <begin position="1"/>
        <end position="23"/>
    </location>
</feature>
<dbReference type="EMBL" id="JBFMVT010000001">
    <property type="protein sequence ID" value="MEW7311204.1"/>
    <property type="molecule type" value="Genomic_DNA"/>
</dbReference>
<dbReference type="InterPro" id="IPR041205">
    <property type="entry name" value="ScsC_N"/>
</dbReference>
<feature type="chain" id="PRO_5046286153" evidence="1">
    <location>
        <begin position="24"/>
        <end position="260"/>
    </location>
</feature>
<dbReference type="Pfam" id="PF13462">
    <property type="entry name" value="Thioredoxin_4"/>
    <property type="match status" value="1"/>
</dbReference>
<dbReference type="InterPro" id="IPR012336">
    <property type="entry name" value="Thioredoxin-like_fold"/>
</dbReference>
<dbReference type="Proteomes" id="UP001555342">
    <property type="component" value="Unassembled WGS sequence"/>
</dbReference>
<dbReference type="PROSITE" id="PS51352">
    <property type="entry name" value="THIOREDOXIN_2"/>
    <property type="match status" value="1"/>
</dbReference>
<sequence>MKKIKLLSIVVTSYIALVTAASASAPPLFTPAQEARIGEIAADYLVSHPEILVQVSQKLQTQQRERQQQAFAIKVMDNQNALLTDPDTPVIGPEDAPVAVIEFFDYQCVHCSHMAPVIEEVMKQQSSVRYLFKEWPIFGDRFENSRKAAERGVAIWKAAGPDAYLTYHNGIYDTGNIEGALTLDDISQATRAALGKKPFPEGDQMAALARNDELARTLGLTGTPGLIVMPVRQATPKNITVFPGTATVEQLKAAIDKARQ</sequence>
<evidence type="ECO:0000256" key="1">
    <source>
        <dbReference type="SAM" id="SignalP"/>
    </source>
</evidence>
<comment type="caution">
    <text evidence="3">The sequence shown here is derived from an EMBL/GenBank/DDBJ whole genome shotgun (WGS) entry which is preliminary data.</text>
</comment>
<keyword evidence="4" id="KW-1185">Reference proteome</keyword>
<feature type="domain" description="Thioredoxin" evidence="2">
    <location>
        <begin position="19"/>
        <end position="260"/>
    </location>
</feature>
<dbReference type="Gene3D" id="3.40.30.10">
    <property type="entry name" value="Glutaredoxin"/>
    <property type="match status" value="1"/>
</dbReference>
<organism evidence="3 4">
    <name type="scientific">Buttiauxella gaviniae</name>
    <dbReference type="NCBI Taxonomy" id="82990"/>
    <lineage>
        <taxon>Bacteria</taxon>
        <taxon>Pseudomonadati</taxon>
        <taxon>Pseudomonadota</taxon>
        <taxon>Gammaproteobacteria</taxon>
        <taxon>Enterobacterales</taxon>
        <taxon>Enterobacteriaceae</taxon>
        <taxon>Buttiauxella</taxon>
    </lineage>
</organism>
<gene>
    <name evidence="3" type="ORF">AB1E22_00480</name>
</gene>